<dbReference type="AlphaFoldDB" id="A0A388TAF4"/>
<comment type="caution">
    <text evidence="1">The sequence shown here is derived from an EMBL/GenBank/DDBJ whole genome shotgun (WGS) entry which is preliminary data.</text>
</comment>
<keyword evidence="2" id="KW-1185">Reference proteome</keyword>
<dbReference type="EMBL" id="BGZN01000017">
    <property type="protein sequence ID" value="GBR73690.1"/>
    <property type="molecule type" value="Genomic_DNA"/>
</dbReference>
<gene>
    <name evidence="1" type="ORF">NO1_1017</name>
</gene>
<sequence length="160" mass="16482">MSELINISELANISAERLSTVSVQTPLGLIGGTALIAYAAAKNLSVSDLDLRDANFLFDLQEAVGARRYVVGKDVQIHLPTDAGVVGLTPLSRLTKKEVVSDGGRTVNSAALRAAYASTSAQEVNEAVFPGVPTALAAAANESVNQGRENVAGTSGTEEG</sequence>
<name>A0A388TAF4_TERA1</name>
<reference evidence="1 2" key="1">
    <citation type="journal article" date="2019" name="ISME J.">
        <title>Genome analyses of uncultured TG2/ZB3 bacteria in 'Margulisbacteria' specifically attached to ectosymbiotic spirochetes of protists in the termite gut.</title>
        <authorList>
            <person name="Utami Y.D."/>
            <person name="Kuwahara H."/>
            <person name="Igai K."/>
            <person name="Murakami T."/>
            <person name="Sugaya K."/>
            <person name="Morikawa T."/>
            <person name="Nagura Y."/>
            <person name="Yuki M."/>
            <person name="Deevong P."/>
            <person name="Inoue T."/>
            <person name="Kihara K."/>
            <person name="Lo N."/>
            <person name="Yamada A."/>
            <person name="Ohkuma M."/>
            <person name="Hongoh Y."/>
        </authorList>
    </citation>
    <scope>NUCLEOTIDE SEQUENCE [LARGE SCALE GENOMIC DNA]</scope>
    <source>
        <strain evidence="1">NkOx7-01</strain>
    </source>
</reference>
<evidence type="ECO:0000313" key="1">
    <source>
        <dbReference type="EMBL" id="GBR73690.1"/>
    </source>
</evidence>
<proteinExistence type="predicted"/>
<dbReference type="Proteomes" id="UP000269352">
    <property type="component" value="Unassembled WGS sequence"/>
</dbReference>
<protein>
    <submittedName>
        <fullName evidence="1">Uncharacterized protein</fullName>
    </submittedName>
</protein>
<accession>A0A388TAF4</accession>
<evidence type="ECO:0000313" key="2">
    <source>
        <dbReference type="Proteomes" id="UP000269352"/>
    </source>
</evidence>
<organism evidence="1 2">
    <name type="scientific">Termititenax aidoneus</name>
    <dbReference type="NCBI Taxonomy" id="2218524"/>
    <lineage>
        <taxon>Bacteria</taxon>
        <taxon>Bacillati</taxon>
        <taxon>Candidatus Margulisiibacteriota</taxon>
        <taxon>Candidatus Termititenacia</taxon>
        <taxon>Candidatus Termititenacales</taxon>
        <taxon>Candidatus Termititenacaceae</taxon>
        <taxon>Candidatus Termititenax</taxon>
    </lineage>
</organism>